<evidence type="ECO:0000313" key="2">
    <source>
        <dbReference type="EMBL" id="UWN65882.1"/>
    </source>
</evidence>
<dbReference type="EMBL" id="CP102252">
    <property type="protein sequence ID" value="UWN65882.1"/>
    <property type="molecule type" value="Genomic_DNA"/>
</dbReference>
<proteinExistence type="predicted"/>
<dbReference type="RefSeq" id="WP_026076278.1">
    <property type="nucleotide sequence ID" value="NZ_CP102252.1"/>
</dbReference>
<dbReference type="CDD" id="cd00761">
    <property type="entry name" value="Glyco_tranf_GTA_type"/>
    <property type="match status" value="1"/>
</dbReference>
<accession>A0ABY5V8D5</accession>
<protein>
    <submittedName>
        <fullName evidence="2">Glycosyltransferase family 2 protein</fullName>
    </submittedName>
</protein>
<name>A0ABY5V8D5_9BACT</name>
<dbReference type="PANTHER" id="PTHR43685:SF2">
    <property type="entry name" value="GLYCOSYLTRANSFERASE 2-LIKE DOMAIN-CONTAINING PROTEIN"/>
    <property type="match status" value="1"/>
</dbReference>
<sequence length="302" mass="33625">MIRLSLVIPTHNRAAQLVAALESVVRQDLPPHVWECVVVNNNSTDDTVMRFKEFAGAHPDIGLRLVSEPGPGVSYARNRGLREAQAPLVAFIDDDERVNPGFLRAYLDFFDAHPEAVVAGGRIIAEYPTGRPDWMSKYVEMPIANPMDFGPDVRPFPAGRVPGGGNMAFRRAGLAGYGGFDPSLGRVNGELIGGEENDFFERLLAGGETIWYVPDAVMWHIIPPSKLTVAYFRRLSYNVGVSQRLRAQIHRRLPKTYALELAKWAATLGLCLTMPPRRSVWLLRMRSGISRGLFTKIQKMNV</sequence>
<reference evidence="2" key="1">
    <citation type="journal article" date="2022" name="Cell">
        <title>Design, construction, and in vivo augmentation of a complex gut microbiome.</title>
        <authorList>
            <person name="Cheng A.G."/>
            <person name="Ho P.Y."/>
            <person name="Aranda-Diaz A."/>
            <person name="Jain S."/>
            <person name="Yu F.B."/>
            <person name="Meng X."/>
            <person name="Wang M."/>
            <person name="Iakiviak M."/>
            <person name="Nagashima K."/>
            <person name="Zhao A."/>
            <person name="Murugkar P."/>
            <person name="Patil A."/>
            <person name="Atabakhsh K."/>
            <person name="Weakley A."/>
            <person name="Yan J."/>
            <person name="Brumbaugh A.R."/>
            <person name="Higginbottom S."/>
            <person name="Dimas A."/>
            <person name="Shiver A.L."/>
            <person name="Deutschbauer A."/>
            <person name="Neff N."/>
            <person name="Sonnenburg J.L."/>
            <person name="Huang K.C."/>
            <person name="Fischbach M.A."/>
        </authorList>
    </citation>
    <scope>NUCLEOTIDE SEQUENCE</scope>
    <source>
        <strain evidence="2">JC50</strain>
    </source>
</reference>
<evidence type="ECO:0000259" key="1">
    <source>
        <dbReference type="Pfam" id="PF00535"/>
    </source>
</evidence>
<dbReference type="PANTHER" id="PTHR43685">
    <property type="entry name" value="GLYCOSYLTRANSFERASE"/>
    <property type="match status" value="1"/>
</dbReference>
<evidence type="ECO:0000313" key="3">
    <source>
        <dbReference type="Proteomes" id="UP001058267"/>
    </source>
</evidence>
<dbReference type="InterPro" id="IPR050834">
    <property type="entry name" value="Glycosyltransf_2"/>
</dbReference>
<dbReference type="Gene3D" id="3.90.550.10">
    <property type="entry name" value="Spore Coat Polysaccharide Biosynthesis Protein SpsA, Chain A"/>
    <property type="match status" value="1"/>
</dbReference>
<feature type="domain" description="Glycosyltransferase 2-like" evidence="1">
    <location>
        <begin position="5"/>
        <end position="174"/>
    </location>
</feature>
<organism evidence="2 3">
    <name type="scientific">Alistipes senegalensis JC50</name>
    <dbReference type="NCBI Taxonomy" id="1033732"/>
    <lineage>
        <taxon>Bacteria</taxon>
        <taxon>Pseudomonadati</taxon>
        <taxon>Bacteroidota</taxon>
        <taxon>Bacteroidia</taxon>
        <taxon>Bacteroidales</taxon>
        <taxon>Rikenellaceae</taxon>
        <taxon>Alistipes</taxon>
    </lineage>
</organism>
<keyword evidence="3" id="KW-1185">Reference proteome</keyword>
<dbReference type="InterPro" id="IPR001173">
    <property type="entry name" value="Glyco_trans_2-like"/>
</dbReference>
<dbReference type="Pfam" id="PF00535">
    <property type="entry name" value="Glycos_transf_2"/>
    <property type="match status" value="1"/>
</dbReference>
<dbReference type="Proteomes" id="UP001058267">
    <property type="component" value="Chromosome"/>
</dbReference>
<dbReference type="InterPro" id="IPR029044">
    <property type="entry name" value="Nucleotide-diphossugar_trans"/>
</dbReference>
<gene>
    <name evidence="2" type="ORF">NQ519_03315</name>
</gene>
<dbReference type="SUPFAM" id="SSF53448">
    <property type="entry name" value="Nucleotide-diphospho-sugar transferases"/>
    <property type="match status" value="1"/>
</dbReference>